<keyword evidence="8 9" id="KW-0067">ATP-binding</keyword>
<dbReference type="Proteomes" id="UP000515159">
    <property type="component" value="Chromosome 8"/>
</dbReference>
<feature type="binding site" evidence="11 12">
    <location>
        <position position="54"/>
    </location>
    <ligand>
        <name>ATP</name>
        <dbReference type="ChEBI" id="CHEBI:30616"/>
    </ligand>
</feature>
<dbReference type="FunFam" id="1.10.510.10:FF:000031">
    <property type="entry name" value="Mitogen-activated protein kinase kinase kinase kinase"/>
    <property type="match status" value="1"/>
</dbReference>
<evidence type="ECO:0000256" key="7">
    <source>
        <dbReference type="ARBA" id="ARBA00022777"/>
    </source>
</evidence>
<comment type="similarity">
    <text evidence="2 9">Belongs to the protein kinase superfamily. STE Ser/Thr protein kinase family. STE20 subfamily.</text>
</comment>
<sequence length="891" mass="99473">MPAMSCLQTPTSLRDVSLQDPLQHYELIQRVGSGTYGDVFKARNTRTGDLSAVKIVKVDPGDDTTSIQQEINMLKACQHPNIVAYFGSYLRNNRLWICMEFCGGGSLQEIYQMTGPLGEKQIAYVCRETLKGLQHLHAKGKMHRDIKGANILLTNSGDVKLADFGVSAEITASVAKRKSFIGTPYWMAPEVAAVEKKGGYNQLCDIWATGITAIELAELQPPLFDLHPMRALMVMSKSNFQPPKLQDKTRWSNDFHHFLKATLTKNPRKRPTAEKLLQQHLFITQTLSKTLAIELLDRMNNPDPVLDHEDSMDDCDLETCNIFPDKIHSIGKHNQVERTHSEIQFNQVKFGMPMRKETEPYPGVKEEEDEWMLPSDEESGGQSLMECVEEALERKSLTIKKSEDLEMSFVEQPGHIIPSGDTGTIKKASHVAEGRSVIATVPTRSAESTSSSSTSSIDLHGNDMTSGSCIVTTTLFPERKEVDSPPCQADTTSSLLSSEWATMKRTDETLRFACHGLPPTPKVHMGACFSKVFNGCPLKINSAVTWIHPRTRDQYLVVGAEEGIYTLNLHELHEDTLEKLVPHRSSWVYCMNSVLLSISGKSSQIYSHNLLGLFEQRQYLQKRQMSLSIAANKLTERIIPRKFALSFKLVDTKGCRRCCVARNPYSGSTFLCAALPSGLSLLQWYTPLQKFMLLKHFPVLVPAPLELFELLVVEGEEYPRVCVGGTAQPGDKVEFNIVHLGSTTATAAAMLDTGDATKATAQHVIQMDRDTILVSFEQYVKMVDLQGVSKQSLAPELTFSFQINTVVCLQDSVLAFWKHGMQGRSIEGNEVTQEITDESRVFRVLGSNRYNLAVERSIGTNCRDIILESRPTENPEAHSNLYILTGHESSY</sequence>
<dbReference type="GeneID" id="117366192"/>
<keyword evidence="3 9" id="KW-0723">Serine/threonine-protein kinase</keyword>
<evidence type="ECO:0000259" key="14">
    <source>
        <dbReference type="PROSITE" id="PS50219"/>
    </source>
</evidence>
<organism evidence="15 16">
    <name type="scientific">Geotrypetes seraphini</name>
    <name type="common">Gaboon caecilian</name>
    <name type="synonym">Caecilia seraphini</name>
    <dbReference type="NCBI Taxonomy" id="260995"/>
    <lineage>
        <taxon>Eukaryota</taxon>
        <taxon>Metazoa</taxon>
        <taxon>Chordata</taxon>
        <taxon>Craniata</taxon>
        <taxon>Vertebrata</taxon>
        <taxon>Euteleostomi</taxon>
        <taxon>Amphibia</taxon>
        <taxon>Gymnophiona</taxon>
        <taxon>Geotrypetes</taxon>
    </lineage>
</organism>
<evidence type="ECO:0000256" key="11">
    <source>
        <dbReference type="PIRSR" id="PIRSR038172-2"/>
    </source>
</evidence>
<dbReference type="Pfam" id="PF00069">
    <property type="entry name" value="Pkinase"/>
    <property type="match status" value="1"/>
</dbReference>
<comment type="catalytic activity">
    <reaction evidence="9">
        <text>L-seryl-[protein] + ATP = O-phospho-L-seryl-[protein] + ADP + H(+)</text>
        <dbReference type="Rhea" id="RHEA:17989"/>
        <dbReference type="Rhea" id="RHEA-COMP:9863"/>
        <dbReference type="Rhea" id="RHEA-COMP:11604"/>
        <dbReference type="ChEBI" id="CHEBI:15378"/>
        <dbReference type="ChEBI" id="CHEBI:29999"/>
        <dbReference type="ChEBI" id="CHEBI:30616"/>
        <dbReference type="ChEBI" id="CHEBI:83421"/>
        <dbReference type="ChEBI" id="CHEBI:456216"/>
        <dbReference type="EC" id="2.7.11.1"/>
    </reaction>
</comment>
<name>A0A6P8S4V8_GEOSA</name>
<comment type="cofactor">
    <cofactor evidence="1 9">
        <name>Mg(2+)</name>
        <dbReference type="ChEBI" id="CHEBI:18420"/>
    </cofactor>
</comment>
<comment type="function">
    <text evidence="9">Serine/threonine kinase that plays a role in the response to environmental stress. Appears to act upstream of the JUN N-terminal pathway.</text>
</comment>
<dbReference type="InterPro" id="IPR050629">
    <property type="entry name" value="STE20/SPS1-PAK"/>
</dbReference>
<dbReference type="PROSITE" id="PS50011">
    <property type="entry name" value="PROTEIN_KINASE_DOM"/>
    <property type="match status" value="1"/>
</dbReference>
<keyword evidence="5 9" id="KW-0808">Transferase</keyword>
<dbReference type="GO" id="GO:0005737">
    <property type="term" value="C:cytoplasm"/>
    <property type="evidence" value="ECO:0007669"/>
    <property type="project" value="TreeGrafter"/>
</dbReference>
<dbReference type="InParanoid" id="A0A6P8S4V8"/>
<evidence type="ECO:0000256" key="2">
    <source>
        <dbReference type="ARBA" id="ARBA00008874"/>
    </source>
</evidence>
<evidence type="ECO:0000256" key="10">
    <source>
        <dbReference type="PIRSR" id="PIRSR038172-1"/>
    </source>
</evidence>
<dbReference type="CTD" id="5871"/>
<dbReference type="Pfam" id="PF00780">
    <property type="entry name" value="CNH"/>
    <property type="match status" value="1"/>
</dbReference>
<dbReference type="SMART" id="SM00036">
    <property type="entry name" value="CNH"/>
    <property type="match status" value="1"/>
</dbReference>
<evidence type="ECO:0000256" key="6">
    <source>
        <dbReference type="ARBA" id="ARBA00022741"/>
    </source>
</evidence>
<keyword evidence="7 9" id="KW-0418">Kinase</keyword>
<evidence type="ECO:0000256" key="9">
    <source>
        <dbReference type="PIRNR" id="PIRNR038172"/>
    </source>
</evidence>
<evidence type="ECO:0000256" key="1">
    <source>
        <dbReference type="ARBA" id="ARBA00001946"/>
    </source>
</evidence>
<dbReference type="SUPFAM" id="SSF56112">
    <property type="entry name" value="Protein kinase-like (PK-like)"/>
    <property type="match status" value="1"/>
</dbReference>
<dbReference type="Gene3D" id="1.10.510.10">
    <property type="entry name" value="Transferase(Phosphotransferase) domain 1"/>
    <property type="match status" value="1"/>
</dbReference>
<dbReference type="PROSITE" id="PS00107">
    <property type="entry name" value="PROTEIN_KINASE_ATP"/>
    <property type="match status" value="1"/>
</dbReference>
<dbReference type="EC" id="2.7.11.1" evidence="9"/>
<feature type="binding site" evidence="11">
    <location>
        <begin position="31"/>
        <end position="39"/>
    </location>
    <ligand>
        <name>ATP</name>
        <dbReference type="ChEBI" id="CHEBI:30616"/>
    </ligand>
</feature>
<dbReference type="GO" id="GO:0008349">
    <property type="term" value="F:MAP kinase kinase kinase kinase activity"/>
    <property type="evidence" value="ECO:0007669"/>
    <property type="project" value="InterPro"/>
</dbReference>
<keyword evidence="15" id="KW-1185">Reference proteome</keyword>
<reference evidence="16" key="1">
    <citation type="submission" date="2025-08" db="UniProtKB">
        <authorList>
            <consortium name="RefSeq"/>
        </authorList>
    </citation>
    <scope>IDENTIFICATION</scope>
</reference>
<dbReference type="InterPro" id="IPR011009">
    <property type="entry name" value="Kinase-like_dom_sf"/>
</dbReference>
<evidence type="ECO:0000313" key="16">
    <source>
        <dbReference type="RefSeq" id="XP_033813280.1"/>
    </source>
</evidence>
<dbReference type="InterPro" id="IPR021160">
    <property type="entry name" value="MAPKKKK"/>
</dbReference>
<proteinExistence type="inferred from homology"/>
<evidence type="ECO:0000313" key="15">
    <source>
        <dbReference type="Proteomes" id="UP000515159"/>
    </source>
</evidence>
<gene>
    <name evidence="16" type="primary">MAP4K2</name>
</gene>
<feature type="domain" description="Protein kinase" evidence="13">
    <location>
        <begin position="25"/>
        <end position="283"/>
    </location>
</feature>
<dbReference type="KEGG" id="gsh:117366192"/>
<keyword evidence="6 9" id="KW-0547">Nucleotide-binding</keyword>
<evidence type="ECO:0000256" key="12">
    <source>
        <dbReference type="PROSITE-ProRule" id="PRU10141"/>
    </source>
</evidence>
<comment type="catalytic activity">
    <reaction evidence="9">
        <text>L-threonyl-[protein] + ATP = O-phospho-L-threonyl-[protein] + ADP + H(+)</text>
        <dbReference type="Rhea" id="RHEA:46608"/>
        <dbReference type="Rhea" id="RHEA-COMP:11060"/>
        <dbReference type="Rhea" id="RHEA-COMP:11605"/>
        <dbReference type="ChEBI" id="CHEBI:15378"/>
        <dbReference type="ChEBI" id="CHEBI:30013"/>
        <dbReference type="ChEBI" id="CHEBI:30616"/>
        <dbReference type="ChEBI" id="CHEBI:61977"/>
        <dbReference type="ChEBI" id="CHEBI:456216"/>
        <dbReference type="EC" id="2.7.11.1"/>
    </reaction>
</comment>
<dbReference type="PROSITE" id="PS50219">
    <property type="entry name" value="CNH"/>
    <property type="match status" value="1"/>
</dbReference>
<dbReference type="PIRSF" id="PIRSF038172">
    <property type="entry name" value="MAPKKKK"/>
    <property type="match status" value="1"/>
</dbReference>
<evidence type="ECO:0000256" key="5">
    <source>
        <dbReference type="ARBA" id="ARBA00022679"/>
    </source>
</evidence>
<dbReference type="CDD" id="cd06613">
    <property type="entry name" value="STKc_MAP4K3_like"/>
    <property type="match status" value="1"/>
</dbReference>
<evidence type="ECO:0000256" key="8">
    <source>
        <dbReference type="ARBA" id="ARBA00022840"/>
    </source>
</evidence>
<evidence type="ECO:0000256" key="3">
    <source>
        <dbReference type="ARBA" id="ARBA00022527"/>
    </source>
</evidence>
<dbReference type="InterPro" id="IPR017441">
    <property type="entry name" value="Protein_kinase_ATP_BS"/>
</dbReference>
<keyword evidence="4" id="KW-0597">Phosphoprotein</keyword>
<dbReference type="SMART" id="SM00220">
    <property type="entry name" value="S_TKc"/>
    <property type="match status" value="1"/>
</dbReference>
<feature type="domain" description="CNH" evidence="14">
    <location>
        <begin position="537"/>
        <end position="850"/>
    </location>
</feature>
<dbReference type="OrthoDB" id="8693905at2759"/>
<dbReference type="InterPro" id="IPR000719">
    <property type="entry name" value="Prot_kinase_dom"/>
</dbReference>
<dbReference type="GO" id="GO:0005524">
    <property type="term" value="F:ATP binding"/>
    <property type="evidence" value="ECO:0007669"/>
    <property type="project" value="UniProtKB-UniRule"/>
</dbReference>
<dbReference type="PANTHER" id="PTHR48012:SF6">
    <property type="entry name" value="MITOGEN-ACTIVATED PROTEIN KINASE KINASE KINASE KINASE 2"/>
    <property type="match status" value="1"/>
</dbReference>
<dbReference type="FunCoup" id="A0A6P8S4V8">
    <property type="interactions" value="1003"/>
</dbReference>
<accession>A0A6P8S4V8</accession>
<dbReference type="PANTHER" id="PTHR48012">
    <property type="entry name" value="STERILE20-LIKE KINASE, ISOFORM B-RELATED"/>
    <property type="match status" value="1"/>
</dbReference>
<feature type="active site" description="Proton acceptor" evidence="10">
    <location>
        <position position="145"/>
    </location>
</feature>
<evidence type="ECO:0000256" key="4">
    <source>
        <dbReference type="ARBA" id="ARBA00022553"/>
    </source>
</evidence>
<dbReference type="AlphaFoldDB" id="A0A6P8S4V8"/>
<evidence type="ECO:0000259" key="13">
    <source>
        <dbReference type="PROSITE" id="PS50011"/>
    </source>
</evidence>
<dbReference type="InterPro" id="IPR001180">
    <property type="entry name" value="CNH_dom"/>
</dbReference>
<protein>
    <recommendedName>
        <fullName evidence="9">Mitogen-activated protein kinase kinase kinase kinase</fullName>
        <ecNumber evidence="9">2.7.11.1</ecNumber>
    </recommendedName>
</protein>
<dbReference type="RefSeq" id="XP_033813280.1">
    <property type="nucleotide sequence ID" value="XM_033957389.1"/>
</dbReference>